<evidence type="ECO:0000313" key="8">
    <source>
        <dbReference type="Proteomes" id="UP001360560"/>
    </source>
</evidence>
<keyword evidence="3 6" id="KW-0812">Transmembrane</keyword>
<dbReference type="EMBL" id="BTFZ01000011">
    <property type="protein sequence ID" value="GMM36685.1"/>
    <property type="molecule type" value="Genomic_DNA"/>
</dbReference>
<keyword evidence="8" id="KW-1185">Reference proteome</keyword>
<evidence type="ECO:0000256" key="5">
    <source>
        <dbReference type="ARBA" id="ARBA00023136"/>
    </source>
</evidence>
<keyword evidence="4 6" id="KW-1133">Transmembrane helix</keyword>
<dbReference type="InterPro" id="IPR007262">
    <property type="entry name" value="Vps55/LEPROT"/>
</dbReference>
<dbReference type="GO" id="GO:0032511">
    <property type="term" value="P:late endosome to vacuole transport via multivesicular body sorting pathway"/>
    <property type="evidence" value="ECO:0007669"/>
    <property type="project" value="TreeGrafter"/>
</dbReference>
<organism evidence="7 8">
    <name type="scientific">Saccharomycopsis crataegensis</name>
    <dbReference type="NCBI Taxonomy" id="43959"/>
    <lineage>
        <taxon>Eukaryota</taxon>
        <taxon>Fungi</taxon>
        <taxon>Dikarya</taxon>
        <taxon>Ascomycota</taxon>
        <taxon>Saccharomycotina</taxon>
        <taxon>Saccharomycetes</taxon>
        <taxon>Saccharomycopsidaceae</taxon>
        <taxon>Saccharomycopsis</taxon>
    </lineage>
</organism>
<evidence type="ECO:0000256" key="4">
    <source>
        <dbReference type="ARBA" id="ARBA00022989"/>
    </source>
</evidence>
<dbReference type="GO" id="GO:0034424">
    <property type="term" value="C:Vps55/Vps68 complex"/>
    <property type="evidence" value="ECO:0007669"/>
    <property type="project" value="TreeGrafter"/>
</dbReference>
<dbReference type="Proteomes" id="UP001360560">
    <property type="component" value="Unassembled WGS sequence"/>
</dbReference>
<evidence type="ECO:0000256" key="1">
    <source>
        <dbReference type="ARBA" id="ARBA00004141"/>
    </source>
</evidence>
<evidence type="ECO:0000256" key="3">
    <source>
        <dbReference type="ARBA" id="ARBA00022692"/>
    </source>
</evidence>
<comment type="caution">
    <text evidence="7">The sequence shown here is derived from an EMBL/GenBank/DDBJ whole genome shotgun (WGS) entry which is preliminary data.</text>
</comment>
<dbReference type="GeneID" id="90074660"/>
<evidence type="ECO:0000256" key="6">
    <source>
        <dbReference type="SAM" id="Phobius"/>
    </source>
</evidence>
<comment type="subcellular location">
    <subcellularLocation>
        <location evidence="1">Membrane</location>
        <topology evidence="1">Multi-pass membrane protein</topology>
    </subcellularLocation>
</comment>
<feature type="transmembrane region" description="Helical" evidence="6">
    <location>
        <begin position="34"/>
        <end position="56"/>
    </location>
</feature>
<accession>A0AAV5QP50</accession>
<dbReference type="AlphaFoldDB" id="A0AAV5QP50"/>
<dbReference type="RefSeq" id="XP_064853681.1">
    <property type="nucleotide sequence ID" value="XM_064997609.1"/>
</dbReference>
<name>A0AAV5QP50_9ASCO</name>
<dbReference type="PANTHER" id="PTHR12050">
    <property type="entry name" value="LEPTIN RECEPTOR-RELATED"/>
    <property type="match status" value="1"/>
</dbReference>
<protein>
    <submittedName>
        <fullName evidence="7">Vps55 protein</fullName>
    </submittedName>
</protein>
<comment type="similarity">
    <text evidence="2">Belongs to the OB-RGRP/VPS55 family.</text>
</comment>
<reference evidence="7 8" key="1">
    <citation type="journal article" date="2023" name="Elife">
        <title>Identification of key yeast species and microbe-microbe interactions impacting larval growth of Drosophila in the wild.</title>
        <authorList>
            <person name="Mure A."/>
            <person name="Sugiura Y."/>
            <person name="Maeda R."/>
            <person name="Honda K."/>
            <person name="Sakurai N."/>
            <person name="Takahashi Y."/>
            <person name="Watada M."/>
            <person name="Katoh T."/>
            <person name="Gotoh A."/>
            <person name="Gotoh Y."/>
            <person name="Taniguchi I."/>
            <person name="Nakamura K."/>
            <person name="Hayashi T."/>
            <person name="Katayama T."/>
            <person name="Uemura T."/>
            <person name="Hattori Y."/>
        </authorList>
    </citation>
    <scope>NUCLEOTIDE SEQUENCE [LARGE SCALE GENOMIC DNA]</scope>
    <source>
        <strain evidence="7 8">SC-9</strain>
    </source>
</reference>
<feature type="transmembrane region" description="Helical" evidence="6">
    <location>
        <begin position="103"/>
        <end position="127"/>
    </location>
</feature>
<gene>
    <name evidence="7" type="ORF">DASC09_040100</name>
</gene>
<proteinExistence type="inferred from homology"/>
<evidence type="ECO:0000313" key="7">
    <source>
        <dbReference type="EMBL" id="GMM36685.1"/>
    </source>
</evidence>
<evidence type="ECO:0000256" key="2">
    <source>
        <dbReference type="ARBA" id="ARBA00005645"/>
    </source>
</evidence>
<feature type="transmembrane region" description="Helical" evidence="6">
    <location>
        <begin position="6"/>
        <end position="27"/>
    </location>
</feature>
<dbReference type="PANTHER" id="PTHR12050:SF0">
    <property type="entry name" value="RH04491P"/>
    <property type="match status" value="1"/>
</dbReference>
<dbReference type="Pfam" id="PF04133">
    <property type="entry name" value="Vps55"/>
    <property type="match status" value="1"/>
</dbReference>
<keyword evidence="5 6" id="KW-0472">Membrane</keyword>
<feature type="transmembrane region" description="Helical" evidence="6">
    <location>
        <begin position="76"/>
        <end position="96"/>
    </location>
</feature>
<sequence length="137" mass="14658">MSTISPLSKIIGLSSVLAVGFLFIVLAGAIFGNWIVLFVGLIFAVGYLPVVATQGFSSNGFYDDLMNESSNQVQDLGRFVSSFLTVSGLALPIVLLHCHYLTYTAMVMTEVGGALIYATVVVFTSFFDQSDDVNLGI</sequence>